<feature type="signal peptide" evidence="1">
    <location>
        <begin position="1"/>
        <end position="22"/>
    </location>
</feature>
<evidence type="ECO:0008006" key="3">
    <source>
        <dbReference type="Google" id="ProtNLM"/>
    </source>
</evidence>
<evidence type="ECO:0000256" key="1">
    <source>
        <dbReference type="SAM" id="SignalP"/>
    </source>
</evidence>
<proteinExistence type="predicted"/>
<keyword evidence="1" id="KW-0732">Signal</keyword>
<organism evidence="2">
    <name type="scientific">Anguilla anguilla</name>
    <name type="common">European freshwater eel</name>
    <name type="synonym">Muraena anguilla</name>
    <dbReference type="NCBI Taxonomy" id="7936"/>
    <lineage>
        <taxon>Eukaryota</taxon>
        <taxon>Metazoa</taxon>
        <taxon>Chordata</taxon>
        <taxon>Craniata</taxon>
        <taxon>Vertebrata</taxon>
        <taxon>Euteleostomi</taxon>
        <taxon>Actinopterygii</taxon>
        <taxon>Neopterygii</taxon>
        <taxon>Teleostei</taxon>
        <taxon>Anguilliformes</taxon>
        <taxon>Anguillidae</taxon>
        <taxon>Anguilla</taxon>
    </lineage>
</organism>
<evidence type="ECO:0000313" key="2">
    <source>
        <dbReference type="EMBL" id="JAH63600.1"/>
    </source>
</evidence>
<sequence length="72" mass="7766">MTAFRRPASFSVWLSSVSSLLGNVVISTNSTAAMAGRALATNSLTSDTLWLWLNFCTSRPPSASRIWMLVTG</sequence>
<dbReference type="EMBL" id="GBXM01044977">
    <property type="protein sequence ID" value="JAH63600.1"/>
    <property type="molecule type" value="Transcribed_RNA"/>
</dbReference>
<protein>
    <recommendedName>
        <fullName evidence="3">Secreted protein</fullName>
    </recommendedName>
</protein>
<name>A0A0E9UEE9_ANGAN</name>
<accession>A0A0E9UEE9</accession>
<reference evidence="2" key="2">
    <citation type="journal article" date="2015" name="Fish Shellfish Immunol.">
        <title>Early steps in the European eel (Anguilla anguilla)-Vibrio vulnificus interaction in the gills: Role of the RtxA13 toxin.</title>
        <authorList>
            <person name="Callol A."/>
            <person name="Pajuelo D."/>
            <person name="Ebbesson L."/>
            <person name="Teles M."/>
            <person name="MacKenzie S."/>
            <person name="Amaro C."/>
        </authorList>
    </citation>
    <scope>NUCLEOTIDE SEQUENCE</scope>
</reference>
<dbReference type="AlphaFoldDB" id="A0A0E9UEE9"/>
<feature type="chain" id="PRO_5002433310" description="Secreted protein" evidence="1">
    <location>
        <begin position="23"/>
        <end position="72"/>
    </location>
</feature>
<reference evidence="2" key="1">
    <citation type="submission" date="2014-11" db="EMBL/GenBank/DDBJ databases">
        <authorList>
            <person name="Amaro Gonzalez C."/>
        </authorList>
    </citation>
    <scope>NUCLEOTIDE SEQUENCE</scope>
</reference>